<accession>A0A7M1STH1</accession>
<gene>
    <name evidence="2" type="ORF">IM660_00625</name>
</gene>
<sequence>MYAAIWRILPGPKAVKALLSLILVAAVVAVLFLWVFPAVAPYMPFNDQTVGTS</sequence>
<keyword evidence="1" id="KW-0472">Membrane</keyword>
<dbReference type="Proteomes" id="UP000593758">
    <property type="component" value="Chromosome"/>
</dbReference>
<dbReference type="KEGG" id="halt:IM660_00625"/>
<dbReference type="RefSeq" id="WP_193497532.1">
    <property type="nucleotide sequence ID" value="NZ_CP063169.1"/>
</dbReference>
<evidence type="ECO:0000313" key="3">
    <source>
        <dbReference type="Proteomes" id="UP000593758"/>
    </source>
</evidence>
<proteinExistence type="predicted"/>
<protein>
    <submittedName>
        <fullName evidence="2">Uncharacterized protein</fullName>
    </submittedName>
</protein>
<keyword evidence="3" id="KW-1185">Reference proteome</keyword>
<organism evidence="2 3">
    <name type="scientific">Ruania alkalisoli</name>
    <dbReference type="NCBI Taxonomy" id="2779775"/>
    <lineage>
        <taxon>Bacteria</taxon>
        <taxon>Bacillati</taxon>
        <taxon>Actinomycetota</taxon>
        <taxon>Actinomycetes</taxon>
        <taxon>Micrococcales</taxon>
        <taxon>Ruaniaceae</taxon>
        <taxon>Ruania</taxon>
    </lineage>
</organism>
<reference evidence="2 3" key="1">
    <citation type="submission" date="2020-10" db="EMBL/GenBank/DDBJ databases">
        <title>Haloactinobacterium sp. RN3S43, a bacterium isolated from saline soil.</title>
        <authorList>
            <person name="Sun J.-Q."/>
        </authorList>
    </citation>
    <scope>NUCLEOTIDE SEQUENCE [LARGE SCALE GENOMIC DNA]</scope>
    <source>
        <strain evidence="2 3">RN3S43</strain>
    </source>
</reference>
<keyword evidence="1" id="KW-0812">Transmembrane</keyword>
<dbReference type="AlphaFoldDB" id="A0A7M1STH1"/>
<evidence type="ECO:0000256" key="1">
    <source>
        <dbReference type="SAM" id="Phobius"/>
    </source>
</evidence>
<name>A0A7M1STH1_9MICO</name>
<keyword evidence="1" id="KW-1133">Transmembrane helix</keyword>
<feature type="transmembrane region" description="Helical" evidence="1">
    <location>
        <begin position="17"/>
        <end position="36"/>
    </location>
</feature>
<evidence type="ECO:0000313" key="2">
    <source>
        <dbReference type="EMBL" id="QOR70860.1"/>
    </source>
</evidence>
<dbReference type="EMBL" id="CP063169">
    <property type="protein sequence ID" value="QOR70860.1"/>
    <property type="molecule type" value="Genomic_DNA"/>
</dbReference>